<dbReference type="EMBL" id="CP011801">
    <property type="protein sequence ID" value="ALA58126.1"/>
    <property type="molecule type" value="Genomic_DNA"/>
</dbReference>
<dbReference type="PROSITE" id="PS51257">
    <property type="entry name" value="PROKAR_LIPOPROTEIN"/>
    <property type="match status" value="1"/>
</dbReference>
<organism evidence="3 4">
    <name type="scientific">Nitrospira moscoviensis</name>
    <dbReference type="NCBI Taxonomy" id="42253"/>
    <lineage>
        <taxon>Bacteria</taxon>
        <taxon>Pseudomonadati</taxon>
        <taxon>Nitrospirota</taxon>
        <taxon>Nitrospiria</taxon>
        <taxon>Nitrospirales</taxon>
        <taxon>Nitrospiraceae</taxon>
        <taxon>Nitrospira</taxon>
    </lineage>
</organism>
<proteinExistence type="predicted"/>
<gene>
    <name evidence="3" type="ORF">NITMOv2_1706</name>
</gene>
<sequence length="135" mass="13338">MKRVKHGGVAWVVAGVACAGLAGSALAQDGTLRQSESGESVGSARSGSAIGSDPGTSGSTGMRRDPHSGTMVPNPERPGGEAGADQPDSSTKRSEGGQQSRSFQGMAQVPAGIGERGTGQTQSTLERSGVGGSGR</sequence>
<dbReference type="PATRIC" id="fig|42253.5.peg.1678"/>
<keyword evidence="2" id="KW-0732">Signal</keyword>
<dbReference type="Proteomes" id="UP000069205">
    <property type="component" value="Chromosome"/>
</dbReference>
<accession>A0A0K2GAY0</accession>
<evidence type="ECO:0000313" key="3">
    <source>
        <dbReference type="EMBL" id="ALA58126.1"/>
    </source>
</evidence>
<protein>
    <submittedName>
        <fullName evidence="3">Uncharacterized protein</fullName>
    </submittedName>
</protein>
<reference evidence="3 4" key="1">
    <citation type="journal article" date="2015" name="Proc. Natl. Acad. Sci. U.S.A.">
        <title>Expanded metabolic versatility of ubiquitous nitrite-oxidizing bacteria from the genus Nitrospira.</title>
        <authorList>
            <person name="Koch H."/>
            <person name="Lucker S."/>
            <person name="Albertsen M."/>
            <person name="Kitzinger K."/>
            <person name="Herbold C."/>
            <person name="Spieck E."/>
            <person name="Nielsen P.H."/>
            <person name="Wagner M."/>
            <person name="Daims H."/>
        </authorList>
    </citation>
    <scope>NUCLEOTIDE SEQUENCE [LARGE SCALE GENOMIC DNA]</scope>
    <source>
        <strain evidence="3 4">NSP M-1</strain>
    </source>
</reference>
<feature type="compositionally biased region" description="Polar residues" evidence="1">
    <location>
        <begin position="96"/>
        <end position="105"/>
    </location>
</feature>
<evidence type="ECO:0000256" key="1">
    <source>
        <dbReference type="SAM" id="MobiDB-lite"/>
    </source>
</evidence>
<keyword evidence="4" id="KW-1185">Reference proteome</keyword>
<feature type="signal peptide" evidence="2">
    <location>
        <begin position="1"/>
        <end position="27"/>
    </location>
</feature>
<name>A0A0K2GAY0_NITMO</name>
<feature type="chain" id="PRO_5005476663" evidence="2">
    <location>
        <begin position="28"/>
        <end position="135"/>
    </location>
</feature>
<dbReference type="RefSeq" id="WP_053379332.1">
    <property type="nucleotide sequence ID" value="NZ_CP011801.1"/>
</dbReference>
<dbReference type="KEGG" id="nmv:NITMOv2_1706"/>
<feature type="compositionally biased region" description="Polar residues" evidence="1">
    <location>
        <begin position="31"/>
        <end position="46"/>
    </location>
</feature>
<evidence type="ECO:0000256" key="2">
    <source>
        <dbReference type="SAM" id="SignalP"/>
    </source>
</evidence>
<feature type="region of interest" description="Disordered" evidence="1">
    <location>
        <begin position="26"/>
        <end position="135"/>
    </location>
</feature>
<evidence type="ECO:0000313" key="4">
    <source>
        <dbReference type="Proteomes" id="UP000069205"/>
    </source>
</evidence>
<dbReference type="AlphaFoldDB" id="A0A0K2GAY0"/>